<comment type="caution">
    <text evidence="7">The sequence shown here is derived from an EMBL/GenBank/DDBJ whole genome shotgun (WGS) entry which is preliminary data.</text>
</comment>
<evidence type="ECO:0000313" key="7">
    <source>
        <dbReference type="EMBL" id="KAG6721547.1"/>
    </source>
</evidence>
<name>A0A922FJV2_CARIL</name>
<dbReference type="PANTHER" id="PTHR22849:SF103">
    <property type="entry name" value="U-BOX DOMAIN-CONTAINING PROTEIN"/>
    <property type="match status" value="1"/>
</dbReference>
<feature type="domain" description="U-box" evidence="6">
    <location>
        <begin position="17"/>
        <end position="91"/>
    </location>
</feature>
<dbReference type="PROSITE" id="PS51698">
    <property type="entry name" value="U_BOX"/>
    <property type="match status" value="1"/>
</dbReference>
<dbReference type="InterPro" id="IPR045210">
    <property type="entry name" value="RING-Ubox_PUB"/>
</dbReference>
<evidence type="ECO:0000259" key="6">
    <source>
        <dbReference type="PROSITE" id="PS51698"/>
    </source>
</evidence>
<dbReference type="Pfam" id="PF25598">
    <property type="entry name" value="ARM_PUB"/>
    <property type="match status" value="1"/>
</dbReference>
<evidence type="ECO:0000256" key="5">
    <source>
        <dbReference type="RuleBase" id="RU369093"/>
    </source>
</evidence>
<dbReference type="SMART" id="SM00504">
    <property type="entry name" value="Ubox"/>
    <property type="match status" value="1"/>
</dbReference>
<dbReference type="EMBL" id="CM031827">
    <property type="protein sequence ID" value="KAG6721547.1"/>
    <property type="molecule type" value="Genomic_DNA"/>
</dbReference>
<dbReference type="FunFam" id="3.30.40.10:FF:000442">
    <property type="entry name" value="RING-type E3 ubiquitin transferase"/>
    <property type="match status" value="1"/>
</dbReference>
<keyword evidence="4 5" id="KW-0833">Ubl conjugation pathway</keyword>
<dbReference type="InterPro" id="IPR058678">
    <property type="entry name" value="ARM_PUB"/>
</dbReference>
<protein>
    <recommendedName>
        <fullName evidence="5 6">U-box domain-containing protein</fullName>
        <ecNumber evidence="5">2.3.2.27</ecNumber>
    </recommendedName>
    <alternativeName>
        <fullName evidence="5">RING-type E3 ubiquitin transferase PUB</fullName>
    </alternativeName>
</protein>
<dbReference type="EC" id="2.3.2.27" evidence="5"/>
<evidence type="ECO:0000256" key="2">
    <source>
        <dbReference type="ARBA" id="ARBA00004906"/>
    </source>
</evidence>
<proteinExistence type="predicted"/>
<dbReference type="CDD" id="cd16664">
    <property type="entry name" value="RING-Ubox_PUB"/>
    <property type="match status" value="1"/>
</dbReference>
<organism evidence="7 8">
    <name type="scientific">Carya illinoinensis</name>
    <name type="common">Pecan</name>
    <dbReference type="NCBI Taxonomy" id="32201"/>
    <lineage>
        <taxon>Eukaryota</taxon>
        <taxon>Viridiplantae</taxon>
        <taxon>Streptophyta</taxon>
        <taxon>Embryophyta</taxon>
        <taxon>Tracheophyta</taxon>
        <taxon>Spermatophyta</taxon>
        <taxon>Magnoliopsida</taxon>
        <taxon>eudicotyledons</taxon>
        <taxon>Gunneridae</taxon>
        <taxon>Pentapetalae</taxon>
        <taxon>rosids</taxon>
        <taxon>fabids</taxon>
        <taxon>Fagales</taxon>
        <taxon>Juglandaceae</taxon>
        <taxon>Carya</taxon>
    </lineage>
</organism>
<comment type="function">
    <text evidence="5">Functions as an E3 ubiquitin ligase.</text>
</comment>
<dbReference type="InterPro" id="IPR045185">
    <property type="entry name" value="PUB22/23/24-like"/>
</dbReference>
<dbReference type="GO" id="GO:0061630">
    <property type="term" value="F:ubiquitin protein ligase activity"/>
    <property type="evidence" value="ECO:0007669"/>
    <property type="project" value="UniProtKB-UniRule"/>
</dbReference>
<dbReference type="InterPro" id="IPR003613">
    <property type="entry name" value="Ubox_domain"/>
</dbReference>
<gene>
    <name evidence="7" type="ORF">I3842_03G116400</name>
</gene>
<comment type="catalytic activity">
    <reaction evidence="1 5">
        <text>S-ubiquitinyl-[E2 ubiquitin-conjugating enzyme]-L-cysteine + [acceptor protein]-L-lysine = [E2 ubiquitin-conjugating enzyme]-L-cysteine + N(6)-ubiquitinyl-[acceptor protein]-L-lysine.</text>
        <dbReference type="EC" id="2.3.2.27"/>
    </reaction>
</comment>
<reference evidence="7" key="1">
    <citation type="submission" date="2021-01" db="EMBL/GenBank/DDBJ databases">
        <authorList>
            <person name="Lovell J.T."/>
            <person name="Bentley N."/>
            <person name="Bhattarai G."/>
            <person name="Jenkins J.W."/>
            <person name="Sreedasyam A."/>
            <person name="Alarcon Y."/>
            <person name="Bock C."/>
            <person name="Boston L."/>
            <person name="Carlson J."/>
            <person name="Cervantes K."/>
            <person name="Clermont K."/>
            <person name="Krom N."/>
            <person name="Kubenka K."/>
            <person name="Mamidi S."/>
            <person name="Mattison C."/>
            <person name="Monteros M."/>
            <person name="Pisani C."/>
            <person name="Plott C."/>
            <person name="Rajasekar S."/>
            <person name="Rhein H.S."/>
            <person name="Rohla C."/>
            <person name="Song M."/>
            <person name="Hilaire R.S."/>
            <person name="Shu S."/>
            <person name="Wells L."/>
            <person name="Wang X."/>
            <person name="Webber J."/>
            <person name="Heerema R.J."/>
            <person name="Klein P."/>
            <person name="Conner P."/>
            <person name="Grauke L."/>
            <person name="Grimwood J."/>
            <person name="Schmutz J."/>
            <person name="Randall J.J."/>
        </authorList>
    </citation>
    <scope>NUCLEOTIDE SEQUENCE</scope>
    <source>
        <tissue evidence="7">Leaf</tissue>
    </source>
</reference>
<evidence type="ECO:0000256" key="4">
    <source>
        <dbReference type="ARBA" id="ARBA00022786"/>
    </source>
</evidence>
<accession>A0A922FJV2</accession>
<dbReference type="AlphaFoldDB" id="A0A922FJV2"/>
<evidence type="ECO:0000256" key="3">
    <source>
        <dbReference type="ARBA" id="ARBA00022679"/>
    </source>
</evidence>
<dbReference type="PANTHER" id="PTHR22849">
    <property type="entry name" value="WDSAM1 PROTEIN"/>
    <property type="match status" value="1"/>
</dbReference>
<dbReference type="Pfam" id="PF04564">
    <property type="entry name" value="U-box"/>
    <property type="match status" value="1"/>
</dbReference>
<dbReference type="GO" id="GO:0016567">
    <property type="term" value="P:protein ubiquitination"/>
    <property type="evidence" value="ECO:0007669"/>
    <property type="project" value="UniProtKB-UniRule"/>
</dbReference>
<sequence>MFSNHYSSFMKEAADMAIPHLFRCPISLDLFKDPVTLCTGQTYDRSSIEKWLAAGNLTCPVTMQKLHDPSIVPNHTLRHLIDQWLHMGDQFDPDYLATIDSLASLKYSLESHEGTLEDKLQTLKKIRELSEESPSGNSCLLQLGFLPLFLELVFGRVKAKLSQDCITFVDLALSCAVRLLHPGGLESLNMLKEESKLASFLDLLEQGTAVVKISLCHLLELISSSSSLETKELCAMLGRTRELLHGLVLLVSHDSEASEAGIKALTALSSLQSNQQNLVREGAIDGLITYILRAERREKNLAPMAVATLEKLAEIESTKEALINNPDGVNALVRMVFRVSDHEGSESAVSLLMIICYDSLRAREEAIGAGVLTQLLLLLQSQCSGRTKTKARMLLKLLRSKWAEDSHRV</sequence>
<evidence type="ECO:0000313" key="8">
    <source>
        <dbReference type="Proteomes" id="UP000811246"/>
    </source>
</evidence>
<comment type="pathway">
    <text evidence="2 5">Protein modification; protein ubiquitination.</text>
</comment>
<dbReference type="Proteomes" id="UP000811246">
    <property type="component" value="Chromosome 3"/>
</dbReference>
<keyword evidence="3 5" id="KW-0808">Transferase</keyword>
<evidence type="ECO:0000256" key="1">
    <source>
        <dbReference type="ARBA" id="ARBA00000900"/>
    </source>
</evidence>